<dbReference type="Proteomes" id="UP000001176">
    <property type="component" value="Chromosome"/>
</dbReference>
<dbReference type="eggNOG" id="COG1538">
    <property type="taxonomic scope" value="Bacteria"/>
</dbReference>
<dbReference type="GO" id="GO:0005886">
    <property type="term" value="C:plasma membrane"/>
    <property type="evidence" value="ECO:0007669"/>
    <property type="project" value="UniProtKB-SubCell"/>
</dbReference>
<dbReference type="GO" id="GO:0015562">
    <property type="term" value="F:efflux transmembrane transporter activity"/>
    <property type="evidence" value="ECO:0007669"/>
    <property type="project" value="InterPro"/>
</dbReference>
<keyword evidence="2" id="KW-0564">Palmitate</keyword>
<dbReference type="InterPro" id="IPR010131">
    <property type="entry name" value="MdtP/NodT-like"/>
</dbReference>
<evidence type="ECO:0000256" key="1">
    <source>
        <dbReference type="ARBA" id="ARBA00007613"/>
    </source>
</evidence>
<comment type="subcellular location">
    <subcellularLocation>
        <location evidence="2">Cell membrane</location>
        <topology evidence="2">Lipid-anchor</topology>
    </subcellularLocation>
</comment>
<dbReference type="SUPFAM" id="SSF56954">
    <property type="entry name" value="Outer membrane efflux proteins (OEP)"/>
    <property type="match status" value="1"/>
</dbReference>
<accession>A9HN22</accession>
<dbReference type="KEGG" id="gdj:Gdia_0688"/>
<evidence type="ECO:0000256" key="2">
    <source>
        <dbReference type="RuleBase" id="RU362097"/>
    </source>
</evidence>
<keyword evidence="2" id="KW-0472">Membrane</keyword>
<dbReference type="EMBL" id="AM889285">
    <property type="protein sequence ID" value="CAP56382.1"/>
    <property type="molecule type" value="Genomic_DNA"/>
</dbReference>
<dbReference type="InterPro" id="IPR003423">
    <property type="entry name" value="OMP_efflux"/>
</dbReference>
<protein>
    <submittedName>
        <fullName evidence="3">Putative efflux pump outer membrane protein</fullName>
    </submittedName>
</protein>
<keyword evidence="2" id="KW-0449">Lipoprotein</keyword>
<evidence type="ECO:0000313" key="4">
    <source>
        <dbReference type="Proteomes" id="UP000001176"/>
    </source>
</evidence>
<name>A9HN22_GLUDA</name>
<dbReference type="PANTHER" id="PTHR30203">
    <property type="entry name" value="OUTER MEMBRANE CATION EFFLUX PROTEIN"/>
    <property type="match status" value="1"/>
</dbReference>
<keyword evidence="2" id="KW-0812">Transmembrane</keyword>
<reference evidence="3 4" key="1">
    <citation type="journal article" date="2009" name="BMC Genomics">
        <title>Complete genome sequence of the sugarcane nitrogen-fixing endophyte Gluconacetobacter diazotrophicus Pal5.</title>
        <authorList>
            <person name="Bertalan M."/>
            <person name="Albano R."/>
            <person name="Padua V."/>
            <person name="Rouws L."/>
            <person name="Rojas C."/>
            <person name="Hemerly A."/>
            <person name="Teixeira K."/>
            <person name="Schwab S."/>
            <person name="Araujo J."/>
            <person name="Oliveira A."/>
            <person name="Franca L."/>
            <person name="Magalhaes V."/>
            <person name="Alqueres S."/>
            <person name="Cardoso A."/>
            <person name="Almeida W."/>
            <person name="Loureiro M.M."/>
            <person name="Nogueira E."/>
            <person name="Cidade D."/>
            <person name="Oliveira D."/>
            <person name="Simao T."/>
            <person name="Macedo J."/>
            <person name="Valadao A."/>
            <person name="Dreschsel M."/>
            <person name="Freitas F."/>
            <person name="Vidal M."/>
            <person name="Guedes H."/>
            <person name="Rodrigues E."/>
            <person name="Meneses C."/>
            <person name="Brioso P."/>
            <person name="Pozzer L."/>
            <person name="Figueiredo D."/>
            <person name="Montano H."/>
            <person name="Junior J."/>
            <person name="Filho G."/>
            <person name="Flores V."/>
            <person name="Ferreira B."/>
            <person name="Branco A."/>
            <person name="Gonzalez P."/>
            <person name="Guillobel H."/>
            <person name="Lemos M."/>
            <person name="Seibel L."/>
            <person name="Macedo J."/>
            <person name="Alves-Ferreira M."/>
            <person name="Sachetto-Martins G."/>
            <person name="Coelho A."/>
            <person name="Santos E."/>
            <person name="Amaral G."/>
            <person name="Neves A."/>
            <person name="Pacheco A.B."/>
            <person name="Carvalho D."/>
            <person name="Lery L."/>
            <person name="Bisch P."/>
            <person name="Rossle S.C."/>
            <person name="Urmenyi T."/>
            <person name="Kruger W.V."/>
            <person name="Martins O."/>
            <person name="Baldani J.I."/>
            <person name="Ferreira P.C."/>
        </authorList>
    </citation>
    <scope>NUCLEOTIDE SEQUENCE [LARGE SCALE GENOMIC DNA]</scope>
    <source>
        <strain evidence="4">ATCC 49037 / DSM 5601 / CCUG 37298 / CIP 103539 / LMG 7603 / PAl5</strain>
    </source>
</reference>
<sequence length="505" mass="53829">MTARTARRWPARGATLMCGAGLLAGLPVLGGCSVGPDFRHPAAPSTHFAQAGRPAHTDSTADADGMAQTFNPGQDIPGQWWTLFHSPALDRLVRHALDHSPTLEAASLALRVAQENRSAAVGALFPSISASFNPARFKTSRVYSPVPNNNSWLYTVHTAQLNISYQPDIWGGIRRGIESSSAQRDALRYQLEAAYLTLTGEVVQAAVGYASLRAQIDAVKDLTAAQQRILDSSIRQQALGQLADADVAMQRAQLAQDQAMLVPLQQQLQQQHDHIAALTGDMPDDPTPDFTLDAFTLPQDLPVSLPVRLIDQRPDIKVAEANWHAACAQVGVAVANRLPNIQLSAQPGVAAATIAQLFTPGYGQWMLAGMLSQPLFQGGQLLHEERAARAAYKESAAQYRAAVVTAVQDVTDSLNAVRADASALAANANAEKAAARSLGITHARLGLGDVSQVALLTAQQTELQARLALVQARAARLSDTAGLFQALGGGWWNRQDIPSGKKRSG</sequence>
<dbReference type="HOGENOM" id="CLU_012817_13_0_5"/>
<evidence type="ECO:0000313" key="3">
    <source>
        <dbReference type="EMBL" id="CAP56382.1"/>
    </source>
</evidence>
<keyword evidence="4" id="KW-1185">Reference proteome</keyword>
<dbReference type="PROSITE" id="PS51257">
    <property type="entry name" value="PROKAR_LIPOPROTEIN"/>
    <property type="match status" value="1"/>
</dbReference>
<dbReference type="KEGG" id="gdi:GDI2439"/>
<dbReference type="Gene3D" id="1.20.1600.10">
    <property type="entry name" value="Outer membrane efflux proteins (OEP)"/>
    <property type="match status" value="1"/>
</dbReference>
<dbReference type="AlphaFoldDB" id="A9HN22"/>
<dbReference type="STRING" id="272568.GDI2439"/>
<dbReference type="Gene3D" id="2.20.200.10">
    <property type="entry name" value="Outer membrane efflux proteins (OEP)"/>
    <property type="match status" value="1"/>
</dbReference>
<dbReference type="RefSeq" id="WP_012226435.1">
    <property type="nucleotide sequence ID" value="NC_010125.1"/>
</dbReference>
<comment type="similarity">
    <text evidence="1 2">Belongs to the outer membrane factor (OMF) (TC 1.B.17) family.</text>
</comment>
<dbReference type="Pfam" id="PF02321">
    <property type="entry name" value="OEP"/>
    <property type="match status" value="2"/>
</dbReference>
<proteinExistence type="inferred from homology"/>
<dbReference type="NCBIfam" id="TIGR01845">
    <property type="entry name" value="outer_NodT"/>
    <property type="match status" value="1"/>
</dbReference>
<organism evidence="3 4">
    <name type="scientific">Gluconacetobacter diazotrophicus (strain ATCC 49037 / DSM 5601 / CCUG 37298 / CIP 103539 / LMG 7603 / PAl5)</name>
    <dbReference type="NCBI Taxonomy" id="272568"/>
    <lineage>
        <taxon>Bacteria</taxon>
        <taxon>Pseudomonadati</taxon>
        <taxon>Pseudomonadota</taxon>
        <taxon>Alphaproteobacteria</taxon>
        <taxon>Acetobacterales</taxon>
        <taxon>Acetobacteraceae</taxon>
        <taxon>Gluconacetobacter</taxon>
    </lineage>
</organism>
<dbReference type="PANTHER" id="PTHR30203:SF33">
    <property type="entry name" value="BLR4455 PROTEIN"/>
    <property type="match status" value="1"/>
</dbReference>
<keyword evidence="2" id="KW-1134">Transmembrane beta strand</keyword>
<gene>
    <name evidence="3" type="ordered locus">GDI2439</name>
</gene>
<dbReference type="OrthoDB" id="9783100at2"/>